<dbReference type="EMBL" id="JAJJMB010010520">
    <property type="protein sequence ID" value="KAI3908196.1"/>
    <property type="molecule type" value="Genomic_DNA"/>
</dbReference>
<evidence type="ECO:0000313" key="2">
    <source>
        <dbReference type="Proteomes" id="UP001202328"/>
    </source>
</evidence>
<dbReference type="Proteomes" id="UP001202328">
    <property type="component" value="Unassembled WGS sequence"/>
</dbReference>
<evidence type="ECO:0000313" key="1">
    <source>
        <dbReference type="EMBL" id="KAI3908196.1"/>
    </source>
</evidence>
<gene>
    <name evidence="1" type="ORF">MKW98_029497</name>
</gene>
<protein>
    <submittedName>
        <fullName evidence="1">Uncharacterized protein</fullName>
    </submittedName>
</protein>
<name>A0AAD4SIN4_9MAGN</name>
<organism evidence="1 2">
    <name type="scientific">Papaver atlanticum</name>
    <dbReference type="NCBI Taxonomy" id="357466"/>
    <lineage>
        <taxon>Eukaryota</taxon>
        <taxon>Viridiplantae</taxon>
        <taxon>Streptophyta</taxon>
        <taxon>Embryophyta</taxon>
        <taxon>Tracheophyta</taxon>
        <taxon>Spermatophyta</taxon>
        <taxon>Magnoliopsida</taxon>
        <taxon>Ranunculales</taxon>
        <taxon>Papaveraceae</taxon>
        <taxon>Papaveroideae</taxon>
        <taxon>Papaver</taxon>
    </lineage>
</organism>
<accession>A0AAD4SIN4</accession>
<comment type="caution">
    <text evidence="1">The sequence shown here is derived from an EMBL/GenBank/DDBJ whole genome shotgun (WGS) entry which is preliminary data.</text>
</comment>
<proteinExistence type="predicted"/>
<dbReference type="AlphaFoldDB" id="A0AAD4SIN4"/>
<reference evidence="1" key="1">
    <citation type="submission" date="2022-04" db="EMBL/GenBank/DDBJ databases">
        <title>A functionally conserved STORR gene fusion in Papaver species that diverged 16.8 million years ago.</title>
        <authorList>
            <person name="Catania T."/>
        </authorList>
    </citation>
    <scope>NUCLEOTIDE SEQUENCE</scope>
    <source>
        <strain evidence="1">S-188037</strain>
    </source>
</reference>
<sequence length="102" mass="11780">MEAGYLSVDCFELEEAWSLVQQKVVQEALSWHQDTTEYKNYESGNTVRFRNAANYASFANLVICTMIPVFGFGQPGLLEQWCKLQCWFVKEKLIDRARSCLS</sequence>
<keyword evidence="2" id="KW-1185">Reference proteome</keyword>